<dbReference type="InterPro" id="IPR005471">
    <property type="entry name" value="Tscrpt_reg_IclR_N"/>
</dbReference>
<feature type="region of interest" description="Disordered" evidence="2">
    <location>
        <begin position="1"/>
        <end position="32"/>
    </location>
</feature>
<dbReference type="Pfam" id="PF00480">
    <property type="entry name" value="ROK"/>
    <property type="match status" value="1"/>
</dbReference>
<comment type="similarity">
    <text evidence="1">Belongs to the ROK (NagC/XylR) family.</text>
</comment>
<accession>A0ABT4I4R8</accession>
<dbReference type="PANTHER" id="PTHR18964">
    <property type="entry name" value="ROK (REPRESSOR, ORF, KINASE) FAMILY"/>
    <property type="match status" value="1"/>
</dbReference>
<dbReference type="InterPro" id="IPR036390">
    <property type="entry name" value="WH_DNA-bd_sf"/>
</dbReference>
<sequence>MARSTKTAPSPKSRCTPDNNGSSGAPSARQSSLRTSNLALLASRVFASPGPVSRAAVATATGMTRSTASRLADELVATGILAELAPTPTAGPGRPAVPLTPASGTFIAIGLEVNVSRMAVRAIDLSGDVLAERLVVDDFSSSDAHEVLGRLASLLEPLTALGPVRSARMVGTALALPGLVSDGVLLRAPNLGWAGIRPAEILAPTLERLGTSLVVGNEADLAALTAARLRPGAPGEHRDFIYLSGEDGIGAGIVRDGEAWLGANGFAGEIGHIQVDPQGPECGCGNHGCLERFAGRRSILAAAGLPPGADPEDLRRAYDDDASPHHQQARDAVAAAARALGIALSAAINILDIPAVVLGGHLAPLTGLLAPSLQESLDHRVLASRWSAPQILPAPEDETPGATGAAWSLLEGVIAAPAAWA</sequence>
<organism evidence="4 5">
    <name type="scientific">Actinomyces israelii</name>
    <dbReference type="NCBI Taxonomy" id="1659"/>
    <lineage>
        <taxon>Bacteria</taxon>
        <taxon>Bacillati</taxon>
        <taxon>Actinomycetota</taxon>
        <taxon>Actinomycetes</taxon>
        <taxon>Actinomycetales</taxon>
        <taxon>Actinomycetaceae</taxon>
        <taxon>Actinomyces</taxon>
    </lineage>
</organism>
<dbReference type="SUPFAM" id="SSF53067">
    <property type="entry name" value="Actin-like ATPase domain"/>
    <property type="match status" value="2"/>
</dbReference>
<protein>
    <submittedName>
        <fullName evidence="4">ROK family protein</fullName>
    </submittedName>
</protein>
<evidence type="ECO:0000313" key="4">
    <source>
        <dbReference type="EMBL" id="MCZ0856736.1"/>
    </source>
</evidence>
<comment type="caution">
    <text evidence="4">The sequence shown here is derived from an EMBL/GenBank/DDBJ whole genome shotgun (WGS) entry which is preliminary data.</text>
</comment>
<proteinExistence type="inferred from homology"/>
<dbReference type="EMBL" id="JAPTMY010000002">
    <property type="protein sequence ID" value="MCZ0856736.1"/>
    <property type="molecule type" value="Genomic_DNA"/>
</dbReference>
<dbReference type="InterPro" id="IPR043129">
    <property type="entry name" value="ATPase_NBD"/>
</dbReference>
<feature type="compositionally biased region" description="Polar residues" evidence="2">
    <location>
        <begin position="16"/>
        <end position="32"/>
    </location>
</feature>
<evidence type="ECO:0000256" key="2">
    <source>
        <dbReference type="SAM" id="MobiDB-lite"/>
    </source>
</evidence>
<keyword evidence="5" id="KW-1185">Reference proteome</keyword>
<dbReference type="Pfam" id="PF09339">
    <property type="entry name" value="HTH_IclR"/>
    <property type="match status" value="1"/>
</dbReference>
<name>A0ABT4I4R8_9ACTO</name>
<dbReference type="Gene3D" id="1.10.10.10">
    <property type="entry name" value="Winged helix-like DNA-binding domain superfamily/Winged helix DNA-binding domain"/>
    <property type="match status" value="1"/>
</dbReference>
<feature type="compositionally biased region" description="Polar residues" evidence="2">
    <location>
        <begin position="1"/>
        <end position="10"/>
    </location>
</feature>
<evidence type="ECO:0000256" key="1">
    <source>
        <dbReference type="ARBA" id="ARBA00006479"/>
    </source>
</evidence>
<dbReference type="InterPro" id="IPR036388">
    <property type="entry name" value="WH-like_DNA-bd_sf"/>
</dbReference>
<dbReference type="RefSeq" id="WP_268916452.1">
    <property type="nucleotide sequence ID" value="NZ_JAPTMY010000002.1"/>
</dbReference>
<evidence type="ECO:0000313" key="5">
    <source>
        <dbReference type="Proteomes" id="UP001072034"/>
    </source>
</evidence>
<dbReference type="PANTHER" id="PTHR18964:SF149">
    <property type="entry name" value="BIFUNCTIONAL UDP-N-ACETYLGLUCOSAMINE 2-EPIMERASE_N-ACETYLMANNOSAMINE KINASE"/>
    <property type="match status" value="1"/>
</dbReference>
<feature type="domain" description="HTH iclR-type" evidence="3">
    <location>
        <begin position="48"/>
        <end position="82"/>
    </location>
</feature>
<evidence type="ECO:0000259" key="3">
    <source>
        <dbReference type="Pfam" id="PF09339"/>
    </source>
</evidence>
<gene>
    <name evidence="4" type="ORF">OHJ16_01550</name>
</gene>
<dbReference type="InterPro" id="IPR000600">
    <property type="entry name" value="ROK"/>
</dbReference>
<reference evidence="4" key="1">
    <citation type="submission" date="2022-10" db="EMBL/GenBank/DDBJ databases">
        <title>Genome sequence of Actinomyces israelii ATCC 10048.</title>
        <authorList>
            <person name="Watt R.M."/>
            <person name="Tong W.M."/>
        </authorList>
    </citation>
    <scope>NUCLEOTIDE SEQUENCE</scope>
    <source>
        <strain evidence="4">ATCC 10048</strain>
    </source>
</reference>
<dbReference type="Proteomes" id="UP001072034">
    <property type="component" value="Unassembled WGS sequence"/>
</dbReference>
<dbReference type="Gene3D" id="3.30.420.40">
    <property type="match status" value="2"/>
</dbReference>
<dbReference type="SUPFAM" id="SSF46785">
    <property type="entry name" value="Winged helix' DNA-binding domain"/>
    <property type="match status" value="1"/>
</dbReference>